<evidence type="ECO:0000259" key="2">
    <source>
        <dbReference type="PROSITE" id="PS51406"/>
    </source>
</evidence>
<dbReference type="InterPro" id="IPR036056">
    <property type="entry name" value="Fibrinogen-like_C"/>
</dbReference>
<dbReference type="InterPro" id="IPR050373">
    <property type="entry name" value="Fibrinogen_C-term_domain"/>
</dbReference>
<dbReference type="SMART" id="SM00186">
    <property type="entry name" value="FBG"/>
    <property type="match status" value="1"/>
</dbReference>
<proteinExistence type="predicted"/>
<feature type="domain" description="Fibrinogen C-terminal" evidence="2">
    <location>
        <begin position="114"/>
        <end position="347"/>
    </location>
</feature>
<feature type="signal peptide" evidence="1">
    <location>
        <begin position="1"/>
        <end position="19"/>
    </location>
</feature>
<name>A0A0P4WLU4_SCYOL</name>
<dbReference type="InterPro" id="IPR002181">
    <property type="entry name" value="Fibrinogen_a/b/g_C_dom"/>
</dbReference>
<dbReference type="EMBL" id="GDRN01034258">
    <property type="protein sequence ID" value="JAI67455.1"/>
    <property type="molecule type" value="Transcribed_RNA"/>
</dbReference>
<evidence type="ECO:0000256" key="1">
    <source>
        <dbReference type="SAM" id="SignalP"/>
    </source>
</evidence>
<dbReference type="GO" id="GO:0005615">
    <property type="term" value="C:extracellular space"/>
    <property type="evidence" value="ECO:0007669"/>
    <property type="project" value="TreeGrafter"/>
</dbReference>
<dbReference type="AlphaFoldDB" id="A0A0P4WLU4"/>
<feature type="chain" id="PRO_5006070638" description="Fibrinogen C-terminal domain-containing protein" evidence="1">
    <location>
        <begin position="20"/>
        <end position="364"/>
    </location>
</feature>
<accession>A0A0P4WLU4</accession>
<dbReference type="InterPro" id="IPR014716">
    <property type="entry name" value="Fibrinogen_a/b/g_C_1"/>
</dbReference>
<protein>
    <recommendedName>
        <fullName evidence="2">Fibrinogen C-terminal domain-containing protein</fullName>
    </recommendedName>
</protein>
<dbReference type="CDD" id="cd00087">
    <property type="entry name" value="FReD"/>
    <property type="match status" value="1"/>
</dbReference>
<dbReference type="PANTHER" id="PTHR19143">
    <property type="entry name" value="FIBRINOGEN/TENASCIN/ANGIOPOEITIN"/>
    <property type="match status" value="1"/>
</dbReference>
<sequence>MKKVSWVVLLSFISRIAMAVGKAEAMDSFSTHRFQHDSLKADDGSTAKADVYAGAEYKVNDIHTSNTTNNPIENVARNLKEMMNMLRGTYECLMKRINLLKYELNLLYQNITEARYRATVVDCSDMLEITNKSGYFTLYMDTGDRKPLRVYCDLDTEGGGWTVIQVRRPSVMDVTFNRKWNEYFKGFGSPDTQQFVGISNLYTWMLTRMYELRVNVRDHEGEAAYAKYERFHLEGEHCGYRMMQFVSSGPAGDSLEFAISIQIEESQDEIYIHHGMKFSTSDRDYTASNCSREYKSGWWFNDDCGKSNLNGPYLGYGEHDDGRKGIWWKTFRKSSLHSCTMMIRPRYPINTIFHVLFKPIYLEV</sequence>
<evidence type="ECO:0000313" key="3">
    <source>
        <dbReference type="EMBL" id="JAI67455.1"/>
    </source>
</evidence>
<keyword evidence="1" id="KW-0732">Signal</keyword>
<reference evidence="3" key="1">
    <citation type="submission" date="2015-09" db="EMBL/GenBank/DDBJ databases">
        <title>Scylla olivacea transcriptome.</title>
        <authorList>
            <person name="Ikhwanuddin M."/>
        </authorList>
    </citation>
    <scope>NUCLEOTIDE SEQUENCE</scope>
</reference>
<dbReference type="SUPFAM" id="SSF56496">
    <property type="entry name" value="Fibrinogen C-terminal domain-like"/>
    <property type="match status" value="1"/>
</dbReference>
<dbReference type="NCBIfam" id="NF040941">
    <property type="entry name" value="GGGWT_bact"/>
    <property type="match status" value="1"/>
</dbReference>
<dbReference type="Gene3D" id="3.90.215.10">
    <property type="entry name" value="Gamma Fibrinogen, chain A, domain 1"/>
    <property type="match status" value="1"/>
</dbReference>
<dbReference type="PANTHER" id="PTHR19143:SF327">
    <property type="entry name" value="FI21813P1-RELATED"/>
    <property type="match status" value="1"/>
</dbReference>
<dbReference type="Pfam" id="PF00147">
    <property type="entry name" value="Fibrinogen_C"/>
    <property type="match status" value="1"/>
</dbReference>
<organism evidence="3">
    <name type="scientific">Scylla olivacea</name>
    <name type="common">Orange mud crab</name>
    <name type="synonym">Cancer olivacea</name>
    <dbReference type="NCBI Taxonomy" id="85551"/>
    <lineage>
        <taxon>Eukaryota</taxon>
        <taxon>Metazoa</taxon>
        <taxon>Ecdysozoa</taxon>
        <taxon>Arthropoda</taxon>
        <taxon>Crustacea</taxon>
        <taxon>Multicrustacea</taxon>
        <taxon>Malacostraca</taxon>
        <taxon>Eumalacostraca</taxon>
        <taxon>Eucarida</taxon>
        <taxon>Decapoda</taxon>
        <taxon>Pleocyemata</taxon>
        <taxon>Brachyura</taxon>
        <taxon>Eubrachyura</taxon>
        <taxon>Portunoidea</taxon>
        <taxon>Portunidae</taxon>
        <taxon>Portuninae</taxon>
        <taxon>Scylla</taxon>
    </lineage>
</organism>
<dbReference type="PROSITE" id="PS51406">
    <property type="entry name" value="FIBRINOGEN_C_2"/>
    <property type="match status" value="1"/>
</dbReference>